<dbReference type="SUPFAM" id="SSF56601">
    <property type="entry name" value="beta-lactamase/transpeptidase-like"/>
    <property type="match status" value="1"/>
</dbReference>
<gene>
    <name evidence="8" type="ordered locus">Halhy_1719</name>
</gene>
<comment type="similarity">
    <text evidence="2">Belongs to the class-D beta-lactamase family.</text>
</comment>
<reference key="2">
    <citation type="submission" date="2011-04" db="EMBL/GenBank/DDBJ databases">
        <title>Complete sequence of chromosome of Haliscomenobacter hydrossis DSM 1100.</title>
        <authorList>
            <consortium name="US DOE Joint Genome Institute (JGI-PGF)"/>
            <person name="Lucas S."/>
            <person name="Han J."/>
            <person name="Lapidus A."/>
            <person name="Bruce D."/>
            <person name="Goodwin L."/>
            <person name="Pitluck S."/>
            <person name="Peters L."/>
            <person name="Kyrpides N."/>
            <person name="Mavromatis K."/>
            <person name="Ivanova N."/>
            <person name="Ovchinnikova G."/>
            <person name="Pagani I."/>
            <person name="Daligault H."/>
            <person name="Detter J.C."/>
            <person name="Han C."/>
            <person name="Land M."/>
            <person name="Hauser L."/>
            <person name="Markowitz V."/>
            <person name="Cheng J.-F."/>
            <person name="Hugenholtz P."/>
            <person name="Woyke T."/>
            <person name="Wu D."/>
            <person name="Verbarg S."/>
            <person name="Frueling A."/>
            <person name="Brambilla E."/>
            <person name="Klenk H.-P."/>
            <person name="Eisen J.A."/>
        </authorList>
    </citation>
    <scope>NUCLEOTIDE SEQUENCE</scope>
    <source>
        <strain>DSM 1100</strain>
    </source>
</reference>
<evidence type="ECO:0000256" key="5">
    <source>
        <dbReference type="ARBA" id="ARBA00022801"/>
    </source>
</evidence>
<name>F4L1U9_HALH1</name>
<dbReference type="InterPro" id="IPR050515">
    <property type="entry name" value="Beta-lactam/transpept"/>
</dbReference>
<dbReference type="PANTHER" id="PTHR30627">
    <property type="entry name" value="PEPTIDOGLYCAN D,D-TRANSPEPTIDASE"/>
    <property type="match status" value="1"/>
</dbReference>
<evidence type="ECO:0000256" key="4">
    <source>
        <dbReference type="ARBA" id="ARBA00022729"/>
    </source>
</evidence>
<dbReference type="RefSeq" id="WP_013764161.1">
    <property type="nucleotide sequence ID" value="NC_015510.1"/>
</dbReference>
<evidence type="ECO:0000256" key="3">
    <source>
        <dbReference type="ARBA" id="ARBA00012865"/>
    </source>
</evidence>
<dbReference type="OrthoDB" id="9762883at2"/>
<comment type="catalytic activity">
    <reaction evidence="1">
        <text>a beta-lactam + H2O = a substituted beta-amino acid</text>
        <dbReference type="Rhea" id="RHEA:20401"/>
        <dbReference type="ChEBI" id="CHEBI:15377"/>
        <dbReference type="ChEBI" id="CHEBI:35627"/>
        <dbReference type="ChEBI" id="CHEBI:140347"/>
        <dbReference type="EC" id="3.5.2.6"/>
    </reaction>
</comment>
<dbReference type="AlphaFoldDB" id="F4L1U9"/>
<keyword evidence="4" id="KW-0732">Signal</keyword>
<dbReference type="GO" id="GO:0071555">
    <property type="term" value="P:cell wall organization"/>
    <property type="evidence" value="ECO:0007669"/>
    <property type="project" value="TreeGrafter"/>
</dbReference>
<reference evidence="8 9" key="1">
    <citation type="journal article" date="2011" name="Stand. Genomic Sci.">
        <title>Complete genome sequence of Haliscomenobacter hydrossis type strain (O).</title>
        <authorList>
            <consortium name="US DOE Joint Genome Institute (JGI-PGF)"/>
            <person name="Daligault H."/>
            <person name="Lapidus A."/>
            <person name="Zeytun A."/>
            <person name="Nolan M."/>
            <person name="Lucas S."/>
            <person name="Del Rio T.G."/>
            <person name="Tice H."/>
            <person name="Cheng J.F."/>
            <person name="Tapia R."/>
            <person name="Han C."/>
            <person name="Goodwin L."/>
            <person name="Pitluck S."/>
            <person name="Liolios K."/>
            <person name="Pagani I."/>
            <person name="Ivanova N."/>
            <person name="Huntemann M."/>
            <person name="Mavromatis K."/>
            <person name="Mikhailova N."/>
            <person name="Pati A."/>
            <person name="Chen A."/>
            <person name="Palaniappan K."/>
            <person name="Land M."/>
            <person name="Hauser L."/>
            <person name="Brambilla E.M."/>
            <person name="Rohde M."/>
            <person name="Verbarg S."/>
            <person name="Goker M."/>
            <person name="Bristow J."/>
            <person name="Eisen J.A."/>
            <person name="Markowitz V."/>
            <person name="Hugenholtz P."/>
            <person name="Kyrpides N.C."/>
            <person name="Klenk H.P."/>
            <person name="Woyke T."/>
        </authorList>
    </citation>
    <scope>NUCLEOTIDE SEQUENCE [LARGE SCALE GENOMIC DNA]</scope>
    <source>
        <strain evidence="9">ATCC 27775 / DSM 1100 / LMG 10767 / O</strain>
    </source>
</reference>
<evidence type="ECO:0000256" key="6">
    <source>
        <dbReference type="ARBA" id="ARBA00023251"/>
    </source>
</evidence>
<dbReference type="GO" id="GO:0008658">
    <property type="term" value="F:penicillin binding"/>
    <property type="evidence" value="ECO:0007669"/>
    <property type="project" value="InterPro"/>
</dbReference>
<dbReference type="GO" id="GO:0005886">
    <property type="term" value="C:plasma membrane"/>
    <property type="evidence" value="ECO:0007669"/>
    <property type="project" value="TreeGrafter"/>
</dbReference>
<dbReference type="KEGG" id="hhy:Halhy_1719"/>
<dbReference type="Pfam" id="PF00905">
    <property type="entry name" value="Transpeptidase"/>
    <property type="match status" value="1"/>
</dbReference>
<protein>
    <recommendedName>
        <fullName evidence="3">beta-lactamase</fullName>
        <ecNumber evidence="3">3.5.2.6</ecNumber>
    </recommendedName>
</protein>
<dbReference type="PANTHER" id="PTHR30627:SF6">
    <property type="entry name" value="BETA-LACTAMASE YBXI-RELATED"/>
    <property type="match status" value="1"/>
</dbReference>
<evidence type="ECO:0000256" key="2">
    <source>
        <dbReference type="ARBA" id="ARBA00007898"/>
    </source>
</evidence>
<evidence type="ECO:0000259" key="7">
    <source>
        <dbReference type="Pfam" id="PF00905"/>
    </source>
</evidence>
<dbReference type="Proteomes" id="UP000008461">
    <property type="component" value="Chromosome"/>
</dbReference>
<evidence type="ECO:0000313" key="9">
    <source>
        <dbReference type="Proteomes" id="UP000008461"/>
    </source>
</evidence>
<feature type="domain" description="Penicillin-binding protein transpeptidase" evidence="7">
    <location>
        <begin position="48"/>
        <end position="258"/>
    </location>
</feature>
<evidence type="ECO:0000313" key="8">
    <source>
        <dbReference type="EMBL" id="AEE49608.1"/>
    </source>
</evidence>
<dbReference type="InterPro" id="IPR001460">
    <property type="entry name" value="PCN-bd_Tpept"/>
</dbReference>
<proteinExistence type="inferred from homology"/>
<dbReference type="eggNOG" id="COG2602">
    <property type="taxonomic scope" value="Bacteria"/>
</dbReference>
<dbReference type="GO" id="GO:0008800">
    <property type="term" value="F:beta-lactamase activity"/>
    <property type="evidence" value="ECO:0007669"/>
    <property type="project" value="UniProtKB-EC"/>
</dbReference>
<dbReference type="EC" id="3.5.2.6" evidence="3"/>
<accession>F4L1U9</accession>
<organism evidence="8 9">
    <name type="scientific">Haliscomenobacter hydrossis (strain ATCC 27775 / DSM 1100 / LMG 10767 / O)</name>
    <dbReference type="NCBI Taxonomy" id="760192"/>
    <lineage>
        <taxon>Bacteria</taxon>
        <taxon>Pseudomonadati</taxon>
        <taxon>Bacteroidota</taxon>
        <taxon>Saprospiria</taxon>
        <taxon>Saprospirales</taxon>
        <taxon>Haliscomenobacteraceae</taxon>
        <taxon>Haliscomenobacter</taxon>
    </lineage>
</organism>
<dbReference type="InterPro" id="IPR012338">
    <property type="entry name" value="Beta-lactam/transpept-like"/>
</dbReference>
<dbReference type="GO" id="GO:0046677">
    <property type="term" value="P:response to antibiotic"/>
    <property type="evidence" value="ECO:0007669"/>
    <property type="project" value="UniProtKB-KW"/>
</dbReference>
<keyword evidence="9" id="KW-1185">Reference proteome</keyword>
<dbReference type="Gene3D" id="3.40.710.10">
    <property type="entry name" value="DD-peptidase/beta-lactamase superfamily"/>
    <property type="match status" value="1"/>
</dbReference>
<sequence>MRSTTLIAILLYTSTAIGQIDFSKPFQECNVTGSITIYDYKNQQWIFSDTADAKKAMQPASTFKIMNLLIALETGVIKDEQTIVKWVGTTDTTLYGYRPEIYKDMTVKEAFTVSAGWVFIELAKKIGKEKYLHYLKACDYGNLDLSEMGDDFWNFGPFGISPLNQVKFLTKVYEGKVPFSKKNIGILKKVMVSEKTKQYTLRSKTGWTRVDGKDIGWWVGFVERKDNVYFFATRLIKPRKIVNPDFGQCRKNITKTILKQLKAF</sequence>
<keyword evidence="5 8" id="KW-0378">Hydrolase</keyword>
<keyword evidence="6" id="KW-0046">Antibiotic resistance</keyword>
<evidence type="ECO:0000256" key="1">
    <source>
        <dbReference type="ARBA" id="ARBA00001526"/>
    </source>
</evidence>
<dbReference type="EMBL" id="CP002691">
    <property type="protein sequence ID" value="AEE49608.1"/>
    <property type="molecule type" value="Genomic_DNA"/>
</dbReference>
<dbReference type="HOGENOM" id="CLU_035412_3_0_10"/>